<dbReference type="PANTHER" id="PTHR15590:SF0">
    <property type="entry name" value="CX9C MOTIF-CONTAINING PROTEIN 4"/>
    <property type="match status" value="1"/>
</dbReference>
<evidence type="ECO:0000256" key="4">
    <source>
        <dbReference type="ARBA" id="ARBA00022737"/>
    </source>
</evidence>
<dbReference type="Proteomes" id="UP000799764">
    <property type="component" value="Unassembled WGS sequence"/>
</dbReference>
<name>A0A9P4PVZ2_9PLEO</name>
<dbReference type="Pfam" id="PF08991">
    <property type="entry name" value="CMC4"/>
    <property type="match status" value="1"/>
</dbReference>
<accession>A0A9P4PVZ2</accession>
<evidence type="ECO:0000256" key="2">
    <source>
        <dbReference type="ARBA" id="ARBA00009858"/>
    </source>
</evidence>
<evidence type="ECO:0000256" key="6">
    <source>
        <dbReference type="ARBA" id="ARBA00023157"/>
    </source>
</evidence>
<keyword evidence="6 7" id="KW-1015">Disulfide bond</keyword>
<gene>
    <name evidence="8" type="ORF">P171DRAFT_425955</name>
</gene>
<comment type="subcellular location">
    <subcellularLocation>
        <location evidence="1">Mitochondrion intermembrane space</location>
    </subcellularLocation>
</comment>
<dbReference type="PROSITE" id="PS51808">
    <property type="entry name" value="CHCH"/>
    <property type="match status" value="1"/>
</dbReference>
<evidence type="ECO:0000256" key="3">
    <source>
        <dbReference type="ARBA" id="ARBA00019406"/>
    </source>
</evidence>
<dbReference type="PANTHER" id="PTHR15590">
    <property type="entry name" value="CX9C MOTIF-CONTAINING PROTEIN 4"/>
    <property type="match status" value="1"/>
</dbReference>
<keyword evidence="4" id="KW-0677">Repeat</keyword>
<keyword evidence="5" id="KW-0496">Mitochondrion</keyword>
<feature type="disulfide bond" evidence="7">
    <location>
        <begin position="23"/>
        <end position="34"/>
    </location>
</feature>
<dbReference type="OrthoDB" id="13601at2759"/>
<dbReference type="InterPro" id="IPR009069">
    <property type="entry name" value="Cys_alpha_HP_mot_SF"/>
</dbReference>
<sequence>MGSKEDTQTDPPCISRACAIQNCLQKSNYKEEKCRKEVDALYECCNQFYQEKGEDASSVCCPKYDLLKLKIKQRSQESA</sequence>
<evidence type="ECO:0000256" key="1">
    <source>
        <dbReference type="ARBA" id="ARBA00004569"/>
    </source>
</evidence>
<dbReference type="SUPFAM" id="SSF47072">
    <property type="entry name" value="Cysteine alpha-hairpin motif"/>
    <property type="match status" value="1"/>
</dbReference>
<evidence type="ECO:0000313" key="8">
    <source>
        <dbReference type="EMBL" id="KAF2451456.1"/>
    </source>
</evidence>
<feature type="disulfide bond" evidence="7">
    <location>
        <begin position="45"/>
        <end position="61"/>
    </location>
</feature>
<protein>
    <recommendedName>
        <fullName evidence="3">Cx9C motif-containing protein 4, mitochondrial</fullName>
    </recommendedName>
</protein>
<dbReference type="EMBL" id="MU001492">
    <property type="protein sequence ID" value="KAF2451456.1"/>
    <property type="molecule type" value="Genomic_DNA"/>
</dbReference>
<dbReference type="AlphaFoldDB" id="A0A9P4PVZ2"/>
<dbReference type="Gene3D" id="1.10.287.1130">
    <property type="entry name" value="CytochromE C oxidase copper chaperone"/>
    <property type="match status" value="1"/>
</dbReference>
<comment type="similarity">
    <text evidence="2">Belongs to the CMC4 family.</text>
</comment>
<feature type="disulfide bond" evidence="7">
    <location>
        <begin position="13"/>
        <end position="44"/>
    </location>
</feature>
<evidence type="ECO:0000256" key="5">
    <source>
        <dbReference type="ARBA" id="ARBA00023128"/>
    </source>
</evidence>
<dbReference type="InterPro" id="IPR027179">
    <property type="entry name" value="CMC4"/>
</dbReference>
<dbReference type="FunFam" id="1.10.287.1130:FF:000008">
    <property type="entry name" value="Cx9C motif-containing protein 4, mitochondrial"/>
    <property type="match status" value="1"/>
</dbReference>
<evidence type="ECO:0000256" key="7">
    <source>
        <dbReference type="PIRSR" id="PIRSR627179-50"/>
    </source>
</evidence>
<comment type="caution">
    <text evidence="8">The sequence shown here is derived from an EMBL/GenBank/DDBJ whole genome shotgun (WGS) entry which is preliminary data.</text>
</comment>
<organism evidence="8 9">
    <name type="scientific">Karstenula rhodostoma CBS 690.94</name>
    <dbReference type="NCBI Taxonomy" id="1392251"/>
    <lineage>
        <taxon>Eukaryota</taxon>
        <taxon>Fungi</taxon>
        <taxon>Dikarya</taxon>
        <taxon>Ascomycota</taxon>
        <taxon>Pezizomycotina</taxon>
        <taxon>Dothideomycetes</taxon>
        <taxon>Pleosporomycetidae</taxon>
        <taxon>Pleosporales</taxon>
        <taxon>Massarineae</taxon>
        <taxon>Didymosphaeriaceae</taxon>
        <taxon>Karstenula</taxon>
    </lineage>
</organism>
<evidence type="ECO:0000313" key="9">
    <source>
        <dbReference type="Proteomes" id="UP000799764"/>
    </source>
</evidence>
<keyword evidence="9" id="KW-1185">Reference proteome</keyword>
<reference evidence="8" key="1">
    <citation type="journal article" date="2020" name="Stud. Mycol.">
        <title>101 Dothideomycetes genomes: a test case for predicting lifestyles and emergence of pathogens.</title>
        <authorList>
            <person name="Haridas S."/>
            <person name="Albert R."/>
            <person name="Binder M."/>
            <person name="Bloem J."/>
            <person name="Labutti K."/>
            <person name="Salamov A."/>
            <person name="Andreopoulos B."/>
            <person name="Baker S."/>
            <person name="Barry K."/>
            <person name="Bills G."/>
            <person name="Bluhm B."/>
            <person name="Cannon C."/>
            <person name="Castanera R."/>
            <person name="Culley D."/>
            <person name="Daum C."/>
            <person name="Ezra D."/>
            <person name="Gonzalez J."/>
            <person name="Henrissat B."/>
            <person name="Kuo A."/>
            <person name="Liang C."/>
            <person name="Lipzen A."/>
            <person name="Lutzoni F."/>
            <person name="Magnuson J."/>
            <person name="Mondo S."/>
            <person name="Nolan M."/>
            <person name="Ohm R."/>
            <person name="Pangilinan J."/>
            <person name="Park H.-J."/>
            <person name="Ramirez L."/>
            <person name="Alfaro M."/>
            <person name="Sun H."/>
            <person name="Tritt A."/>
            <person name="Yoshinaga Y."/>
            <person name="Zwiers L.-H."/>
            <person name="Turgeon B."/>
            <person name="Goodwin S."/>
            <person name="Spatafora J."/>
            <person name="Crous P."/>
            <person name="Grigoriev I."/>
        </authorList>
    </citation>
    <scope>NUCLEOTIDE SEQUENCE</scope>
    <source>
        <strain evidence="8">CBS 690.94</strain>
    </source>
</reference>
<proteinExistence type="inferred from homology"/>
<dbReference type="GO" id="GO:0005758">
    <property type="term" value="C:mitochondrial intermembrane space"/>
    <property type="evidence" value="ECO:0007669"/>
    <property type="project" value="UniProtKB-SubCell"/>
</dbReference>